<keyword evidence="8" id="KW-0862">Zinc</keyword>
<protein>
    <recommendedName>
        <fullName evidence="9">Alkaline ceramidase</fullName>
        <ecNumber evidence="9">3.5.1.-</ecNumber>
    </recommendedName>
</protein>
<evidence type="ECO:0000256" key="2">
    <source>
        <dbReference type="ARBA" id="ARBA00009780"/>
    </source>
</evidence>
<feature type="transmembrane region" description="Helical" evidence="9">
    <location>
        <begin position="92"/>
        <end position="110"/>
    </location>
</feature>
<dbReference type="InterPro" id="IPR008901">
    <property type="entry name" value="ACER"/>
</dbReference>
<feature type="binding site" evidence="7">
    <location>
        <position position="18"/>
    </location>
    <ligand>
        <name>Ca(2+)</name>
        <dbReference type="ChEBI" id="CHEBI:29108"/>
    </ligand>
</feature>
<keyword evidence="5 9" id="KW-1133">Transmembrane helix</keyword>
<dbReference type="GO" id="GO:0006672">
    <property type="term" value="P:ceramide metabolic process"/>
    <property type="evidence" value="ECO:0007669"/>
    <property type="project" value="InterPro"/>
</dbReference>
<evidence type="ECO:0000256" key="1">
    <source>
        <dbReference type="ARBA" id="ARBA00004141"/>
    </source>
</evidence>
<evidence type="ECO:0000256" key="3">
    <source>
        <dbReference type="ARBA" id="ARBA00022692"/>
    </source>
</evidence>
<keyword evidence="7" id="KW-0106">Calcium</keyword>
<feature type="binding site" evidence="8">
    <location>
        <position position="219"/>
    </location>
    <ligand>
        <name>Zn(2+)</name>
        <dbReference type="ChEBI" id="CHEBI:29105"/>
        <note>catalytic</note>
    </ligand>
</feature>
<comment type="cofactor">
    <cofactor evidence="8">
        <name>Zn(2+)</name>
        <dbReference type="ChEBI" id="CHEBI:29105"/>
    </cofactor>
</comment>
<comment type="similarity">
    <text evidence="2 9">Belongs to the alkaline ceramidase family.</text>
</comment>
<accession>A0AAE0ZYD0</accession>
<evidence type="ECO:0000256" key="8">
    <source>
        <dbReference type="PIRSR" id="PIRSR608901-2"/>
    </source>
</evidence>
<dbReference type="GO" id="GO:0016811">
    <property type="term" value="F:hydrolase activity, acting on carbon-nitrogen (but not peptide) bonds, in linear amides"/>
    <property type="evidence" value="ECO:0007669"/>
    <property type="project" value="InterPro"/>
</dbReference>
<dbReference type="Proteomes" id="UP001283361">
    <property type="component" value="Unassembled WGS sequence"/>
</dbReference>
<comment type="caution">
    <text evidence="10">The sequence shown here is derived from an EMBL/GenBank/DDBJ whole genome shotgun (WGS) entry which is preliminary data.</text>
</comment>
<evidence type="ECO:0000256" key="6">
    <source>
        <dbReference type="ARBA" id="ARBA00023136"/>
    </source>
</evidence>
<comment type="function">
    <text evidence="9">Hydrolyzes the sphingolipid ceramide into sphingosine and free fatty acid.</text>
</comment>
<dbReference type="GO" id="GO:0071602">
    <property type="term" value="P:phytosphingosine biosynthetic process"/>
    <property type="evidence" value="ECO:0007669"/>
    <property type="project" value="TreeGrafter"/>
</dbReference>
<keyword evidence="9" id="KW-0443">Lipid metabolism</keyword>
<feature type="transmembrane region" description="Helical" evidence="9">
    <location>
        <begin position="170"/>
        <end position="188"/>
    </location>
</feature>
<evidence type="ECO:0000256" key="4">
    <source>
        <dbReference type="ARBA" id="ARBA00022801"/>
    </source>
</evidence>
<dbReference type="GO" id="GO:0005789">
    <property type="term" value="C:endoplasmic reticulum membrane"/>
    <property type="evidence" value="ECO:0007669"/>
    <property type="project" value="TreeGrafter"/>
</dbReference>
<dbReference type="Pfam" id="PF05875">
    <property type="entry name" value="Ceramidase"/>
    <property type="match status" value="1"/>
</dbReference>
<keyword evidence="11" id="KW-1185">Reference proteome</keyword>
<feature type="transmembrane region" description="Helical" evidence="9">
    <location>
        <begin position="32"/>
        <end position="53"/>
    </location>
</feature>
<dbReference type="AlphaFoldDB" id="A0AAE0ZYD0"/>
<feature type="transmembrane region" description="Helical" evidence="9">
    <location>
        <begin position="60"/>
        <end position="80"/>
    </location>
</feature>
<evidence type="ECO:0000256" key="7">
    <source>
        <dbReference type="PIRSR" id="PIRSR608901-1"/>
    </source>
</evidence>
<feature type="transmembrane region" description="Helical" evidence="9">
    <location>
        <begin position="216"/>
        <end position="240"/>
    </location>
</feature>
<feature type="binding site" evidence="7">
    <location>
        <position position="17"/>
    </location>
    <ligand>
        <name>Ca(2+)</name>
        <dbReference type="ChEBI" id="CHEBI:29108"/>
    </ligand>
</feature>
<feature type="transmembrane region" description="Helical" evidence="9">
    <location>
        <begin position="117"/>
        <end position="137"/>
    </location>
</feature>
<evidence type="ECO:0000313" key="10">
    <source>
        <dbReference type="EMBL" id="KAK3776892.1"/>
    </source>
</evidence>
<reference evidence="10" key="1">
    <citation type="journal article" date="2023" name="G3 (Bethesda)">
        <title>A reference genome for the long-term kleptoplast-retaining sea slug Elysia crispata morphotype clarki.</title>
        <authorList>
            <person name="Eastman K.E."/>
            <person name="Pendleton A.L."/>
            <person name="Shaikh M.A."/>
            <person name="Suttiyut T."/>
            <person name="Ogas R."/>
            <person name="Tomko P."/>
            <person name="Gavelis G."/>
            <person name="Widhalm J.R."/>
            <person name="Wisecaver J.H."/>
        </authorList>
    </citation>
    <scope>NUCLEOTIDE SEQUENCE</scope>
    <source>
        <strain evidence="10">ECLA1</strain>
    </source>
</reference>
<feature type="binding site" evidence="8">
    <location>
        <position position="79"/>
    </location>
    <ligand>
        <name>Zn(2+)</name>
        <dbReference type="ChEBI" id="CHEBI:29105"/>
        <note>catalytic</note>
    </ligand>
</feature>
<gene>
    <name evidence="10" type="ORF">RRG08_024663</name>
</gene>
<feature type="transmembrane region" description="Helical" evidence="9">
    <location>
        <begin position="143"/>
        <end position="163"/>
    </location>
</feature>
<evidence type="ECO:0000313" key="11">
    <source>
        <dbReference type="Proteomes" id="UP001283361"/>
    </source>
</evidence>
<feature type="binding site" evidence="7">
    <location>
        <position position="22"/>
    </location>
    <ligand>
        <name>Ca(2+)</name>
        <dbReference type="ChEBI" id="CHEBI:29108"/>
    </ligand>
</feature>
<feature type="binding site" evidence="7">
    <location>
        <position position="20"/>
    </location>
    <ligand>
        <name>Ca(2+)</name>
        <dbReference type="ChEBI" id="CHEBI:29108"/>
    </ligand>
</feature>
<keyword evidence="4 9" id="KW-0378">Hydrolase</keyword>
<dbReference type="GO" id="GO:0046872">
    <property type="term" value="F:metal ion binding"/>
    <property type="evidence" value="ECO:0007669"/>
    <property type="project" value="UniProtKB-KW"/>
</dbReference>
<keyword evidence="7" id="KW-0479">Metal-binding</keyword>
<evidence type="ECO:0000256" key="9">
    <source>
        <dbReference type="RuleBase" id="RU364079"/>
    </source>
</evidence>
<name>A0AAE0ZYD0_9GAST</name>
<dbReference type="PANTHER" id="PTHR46187">
    <property type="entry name" value="ALKALINE CERAMIDASE 3"/>
    <property type="match status" value="1"/>
</dbReference>
<feature type="binding site" evidence="8">
    <location>
        <position position="215"/>
    </location>
    <ligand>
        <name>Zn(2+)</name>
        <dbReference type="ChEBI" id="CHEBI:29105"/>
        <note>catalytic</note>
    </ligand>
</feature>
<dbReference type="PANTHER" id="PTHR46187:SF3">
    <property type="entry name" value="ALKALINE CERAMIDASE 3"/>
    <property type="match status" value="1"/>
</dbReference>
<feature type="binding site" evidence="7">
    <location>
        <position position="31"/>
    </location>
    <ligand>
        <name>Ca(2+)</name>
        <dbReference type="ChEBI" id="CHEBI:29108"/>
    </ligand>
</feature>
<sequence length="268" mass="31121">MAPIIEGYWGKQTATLDWCEENYAVSYYVAEFWNTLSNALMLLSPAVMVSLGLKENHEKRFVYSFIALAVVGLGSWLFHMTLRYSMQLMDEIPMIWGCSFQIYGLFMITSKPEEKHLLLQIGLFLYCAVVTLVYILINNPIFHQVSYALLILCIVALSTRMLLNLKCSLPIYFTALFSYAFGFLLWNVDNIFCSQLRSIRELPPGRVSGMLLECHAWWHIFAGFGTYMGILFAMHTRYVYLQRDPKLKFILGFWPYLTLSDEKDLKLR</sequence>
<proteinExistence type="inferred from homology"/>
<evidence type="ECO:0000256" key="5">
    <source>
        <dbReference type="ARBA" id="ARBA00022989"/>
    </source>
</evidence>
<comment type="subcellular location">
    <subcellularLocation>
        <location evidence="1">Membrane</location>
        <topology evidence="1">Multi-pass membrane protein</topology>
    </subcellularLocation>
</comment>
<dbReference type="EC" id="3.5.1.-" evidence="9"/>
<keyword evidence="3 9" id="KW-0812">Transmembrane</keyword>
<dbReference type="EMBL" id="JAWDGP010003173">
    <property type="protein sequence ID" value="KAK3776892.1"/>
    <property type="molecule type" value="Genomic_DNA"/>
</dbReference>
<organism evidence="10 11">
    <name type="scientific">Elysia crispata</name>
    <name type="common">lettuce slug</name>
    <dbReference type="NCBI Taxonomy" id="231223"/>
    <lineage>
        <taxon>Eukaryota</taxon>
        <taxon>Metazoa</taxon>
        <taxon>Spiralia</taxon>
        <taxon>Lophotrochozoa</taxon>
        <taxon>Mollusca</taxon>
        <taxon>Gastropoda</taxon>
        <taxon>Heterobranchia</taxon>
        <taxon>Euthyneura</taxon>
        <taxon>Panpulmonata</taxon>
        <taxon>Sacoglossa</taxon>
        <taxon>Placobranchoidea</taxon>
        <taxon>Plakobranchidae</taxon>
        <taxon>Elysia</taxon>
    </lineage>
</organism>
<keyword evidence="6 9" id="KW-0472">Membrane</keyword>